<keyword evidence="3" id="KW-0255">Endonuclease</keyword>
<dbReference type="SUPFAM" id="SSF52980">
    <property type="entry name" value="Restriction endonuclease-like"/>
    <property type="match status" value="1"/>
</dbReference>
<organism evidence="3 4">
    <name type="scientific">Microlunatus parietis</name>
    <dbReference type="NCBI Taxonomy" id="682979"/>
    <lineage>
        <taxon>Bacteria</taxon>
        <taxon>Bacillati</taxon>
        <taxon>Actinomycetota</taxon>
        <taxon>Actinomycetes</taxon>
        <taxon>Propionibacteriales</taxon>
        <taxon>Propionibacteriaceae</taxon>
        <taxon>Microlunatus</taxon>
    </lineage>
</organism>
<dbReference type="NCBIfam" id="NF009154">
    <property type="entry name" value="PRK12497.3-3"/>
    <property type="match status" value="1"/>
</dbReference>
<dbReference type="Pfam" id="PF02021">
    <property type="entry name" value="UPF0102"/>
    <property type="match status" value="1"/>
</dbReference>
<keyword evidence="4" id="KW-1185">Reference proteome</keyword>
<dbReference type="EMBL" id="JACCBU010000001">
    <property type="protein sequence ID" value="NYE75116.1"/>
    <property type="molecule type" value="Genomic_DNA"/>
</dbReference>
<gene>
    <name evidence="3" type="ORF">BKA15_006445</name>
</gene>
<dbReference type="InterPro" id="IPR011856">
    <property type="entry name" value="tRNA_endonuc-like_dom_sf"/>
</dbReference>
<dbReference type="InterPro" id="IPR011335">
    <property type="entry name" value="Restrct_endonuc-II-like"/>
</dbReference>
<comment type="caution">
    <text evidence="3">The sequence shown here is derived from an EMBL/GenBank/DDBJ whole genome shotgun (WGS) entry which is preliminary data.</text>
</comment>
<dbReference type="InterPro" id="IPR003509">
    <property type="entry name" value="UPF0102_YraN-like"/>
</dbReference>
<dbReference type="CDD" id="cd20736">
    <property type="entry name" value="PoNe_Nuclease"/>
    <property type="match status" value="1"/>
</dbReference>
<dbReference type="GO" id="GO:0004519">
    <property type="term" value="F:endonuclease activity"/>
    <property type="evidence" value="ECO:0007669"/>
    <property type="project" value="UniProtKB-KW"/>
</dbReference>
<dbReference type="HAMAP" id="MF_00048">
    <property type="entry name" value="UPF0102"/>
    <property type="match status" value="1"/>
</dbReference>
<keyword evidence="3" id="KW-0378">Hydrolase</keyword>
<dbReference type="PANTHER" id="PTHR34039">
    <property type="entry name" value="UPF0102 PROTEIN YRAN"/>
    <property type="match status" value="1"/>
</dbReference>
<evidence type="ECO:0000256" key="1">
    <source>
        <dbReference type="ARBA" id="ARBA00006738"/>
    </source>
</evidence>
<evidence type="ECO:0000313" key="3">
    <source>
        <dbReference type="EMBL" id="NYE75116.1"/>
    </source>
</evidence>
<evidence type="ECO:0000313" key="4">
    <source>
        <dbReference type="Proteomes" id="UP000569914"/>
    </source>
</evidence>
<comment type="similarity">
    <text evidence="1 2">Belongs to the UPF0102 family.</text>
</comment>
<dbReference type="AlphaFoldDB" id="A0A7Y9IDT9"/>
<dbReference type="RefSeq" id="WP_179757676.1">
    <property type="nucleotide sequence ID" value="NZ_JACCBU010000001.1"/>
</dbReference>
<sequence length="124" mass="13564">MADRWKARVGHRGEDLAAAALQAEGMRMLQRNWRCSTGEIDIVASEGEGAGRTIVFCEVKCRTGLGYGDPLEAITYEKLRRLRQLSAEWLAANELPPTGIRLDAIGVLLRPGVVPLVNHVRGIG</sequence>
<name>A0A7Y9IDT9_9ACTN</name>
<dbReference type="GO" id="GO:0003676">
    <property type="term" value="F:nucleic acid binding"/>
    <property type="evidence" value="ECO:0007669"/>
    <property type="project" value="InterPro"/>
</dbReference>
<dbReference type="PANTHER" id="PTHR34039:SF1">
    <property type="entry name" value="UPF0102 PROTEIN YRAN"/>
    <property type="match status" value="1"/>
</dbReference>
<dbReference type="Proteomes" id="UP000569914">
    <property type="component" value="Unassembled WGS sequence"/>
</dbReference>
<protein>
    <recommendedName>
        <fullName evidence="2">UPF0102 protein BKA15_006445</fullName>
    </recommendedName>
</protein>
<evidence type="ECO:0000256" key="2">
    <source>
        <dbReference type="HAMAP-Rule" id="MF_00048"/>
    </source>
</evidence>
<dbReference type="Gene3D" id="3.40.1350.10">
    <property type="match status" value="1"/>
</dbReference>
<keyword evidence="3" id="KW-0540">Nuclease</keyword>
<accession>A0A7Y9IDT9</accession>
<reference evidence="3 4" key="1">
    <citation type="submission" date="2020-07" db="EMBL/GenBank/DDBJ databases">
        <title>Sequencing the genomes of 1000 actinobacteria strains.</title>
        <authorList>
            <person name="Klenk H.-P."/>
        </authorList>
    </citation>
    <scope>NUCLEOTIDE SEQUENCE [LARGE SCALE GENOMIC DNA]</scope>
    <source>
        <strain evidence="3 4">DSM 22083</strain>
    </source>
</reference>
<proteinExistence type="inferred from homology"/>